<evidence type="ECO:0000256" key="2">
    <source>
        <dbReference type="ARBA" id="ARBA00022553"/>
    </source>
</evidence>
<dbReference type="EMBL" id="JADKMA010000238">
    <property type="protein sequence ID" value="MBO8195986.1"/>
    <property type="molecule type" value="Genomic_DNA"/>
</dbReference>
<dbReference type="Pfam" id="PF00550">
    <property type="entry name" value="PP-binding"/>
    <property type="match status" value="1"/>
</dbReference>
<dbReference type="PANTHER" id="PTHR43775">
    <property type="entry name" value="FATTY ACID SYNTHASE"/>
    <property type="match status" value="1"/>
</dbReference>
<evidence type="ECO:0000256" key="5">
    <source>
        <dbReference type="SAM" id="MobiDB-lite"/>
    </source>
</evidence>
<feature type="domain" description="Carrier" evidence="6">
    <location>
        <begin position="823"/>
        <end position="898"/>
    </location>
</feature>
<dbReference type="Gene3D" id="3.40.47.10">
    <property type="match status" value="1"/>
</dbReference>
<gene>
    <name evidence="8" type="ORF">ITI46_30710</name>
</gene>
<keyword evidence="3" id="KW-0808">Transferase</keyword>
<keyword evidence="1" id="KW-0596">Phosphopantetheine</keyword>
<dbReference type="SMART" id="SM00823">
    <property type="entry name" value="PKS_PP"/>
    <property type="match status" value="1"/>
</dbReference>
<dbReference type="Gene3D" id="1.10.1240.100">
    <property type="match status" value="1"/>
</dbReference>
<evidence type="ECO:0000313" key="9">
    <source>
        <dbReference type="Proteomes" id="UP001519064"/>
    </source>
</evidence>
<protein>
    <submittedName>
        <fullName evidence="8">Polyketide synthase</fullName>
    </submittedName>
</protein>
<dbReference type="Pfam" id="PF22621">
    <property type="entry name" value="CurL-like_PKS_C"/>
    <property type="match status" value="1"/>
</dbReference>
<evidence type="ECO:0000259" key="6">
    <source>
        <dbReference type="PROSITE" id="PS50075"/>
    </source>
</evidence>
<name>A0ABS3XKR0_9ACTN</name>
<feature type="region of interest" description="Disordered" evidence="5">
    <location>
        <begin position="794"/>
        <end position="820"/>
    </location>
</feature>
<keyword evidence="2" id="KW-0597">Phosphoprotein</keyword>
<accession>A0ABS3XKR0</accession>
<reference evidence="8 9" key="1">
    <citation type="submission" date="2020-11" db="EMBL/GenBank/DDBJ databases">
        <title>Streptomyces spirodelae sp. nov., isolated from duckweed.</title>
        <authorList>
            <person name="Saimee Y."/>
            <person name="Duangmal K."/>
        </authorList>
    </citation>
    <scope>NUCLEOTIDE SEQUENCE [LARGE SCALE GENOMIC DNA]</scope>
    <source>
        <strain evidence="8 9">S16-07</strain>
    </source>
</reference>
<dbReference type="Proteomes" id="UP001519064">
    <property type="component" value="Unassembled WGS sequence"/>
</dbReference>
<feature type="domain" description="Ketosynthase family 3 (KS3)" evidence="7">
    <location>
        <begin position="8"/>
        <end position="441"/>
    </location>
</feature>
<dbReference type="Gene3D" id="3.40.366.10">
    <property type="entry name" value="Malonyl-Coenzyme A Acyl Carrier Protein, domain 2"/>
    <property type="match status" value="1"/>
</dbReference>
<feature type="compositionally biased region" description="Basic and acidic residues" evidence="5">
    <location>
        <begin position="911"/>
        <end position="921"/>
    </location>
</feature>
<dbReference type="CDD" id="cd00833">
    <property type="entry name" value="PKS"/>
    <property type="match status" value="1"/>
</dbReference>
<dbReference type="RefSeq" id="WP_209243198.1">
    <property type="nucleotide sequence ID" value="NZ_JADKMA010000238.1"/>
</dbReference>
<dbReference type="InterPro" id="IPR016039">
    <property type="entry name" value="Thiolase-like"/>
</dbReference>
<keyword evidence="4" id="KW-0045">Antibiotic biosynthesis</keyword>
<dbReference type="PROSITE" id="PS50075">
    <property type="entry name" value="CARRIER"/>
    <property type="match status" value="1"/>
</dbReference>
<organism evidence="8 9">
    <name type="scientific">Streptomyces oryzae</name>
    <dbReference type="NCBI Taxonomy" id="1434886"/>
    <lineage>
        <taxon>Bacteria</taxon>
        <taxon>Bacillati</taxon>
        <taxon>Actinomycetota</taxon>
        <taxon>Actinomycetes</taxon>
        <taxon>Kitasatosporales</taxon>
        <taxon>Streptomycetaceae</taxon>
        <taxon>Streptomyces</taxon>
    </lineage>
</organism>
<sequence>MARTPAGRTPIAVIGTAFRLPGADDREQLWRDMVKGVSHVRRFTDAELRAAGIPERLRAAGDFVAAGAPLTGIEDFDAEFFGMSAKEAAVTDPQHRLLLECCHHALEDAGYGDPARAAARIGVYATTGYRLHSLHSYLDHNLAGERDGADWVALKSLQVGNYPDFAAARVAFRLGLTGPTAGLATACSGSLVSVHLACQALRAGEAGMMLVGSAALHLPQATGHRHMRGSTISPTGAVRPFDADADGTVGGNGAVAVLLKPLEHALADGDTVHAVILGSAVTNDGADKRSFAAPSVSGQRDAVLLALERAGVHPETIGYLESHGTGTLKGDPLEFAGLSEAFRAHTGARGYCALGSAKPAIGHLDSCAGLAGLVRAALVLRHGTVPPLVNHRRPNPALDPADSPFLLPVSPAPWPVDGGPRRACVHSIGMGGTNAHLILQEPPTRRPVHVPEGGDRRSTGRARAGRARTGELPAATPIPAPLLPLSARTGPALADAARALRDRLRAGDVPSWQDLVTTLALGRRHFAHRLVLTAAGPEAPPRPERLVAQLDAWLARDRRRARERRGEQQSAVGPDDGRAFRTAFAFEEGPAAFPAGAARGLYGRFAVVRETVDALTGPHPDLAAVLLDPEAPADSCRTLASPALFVLQTAQRALWEQLGIRPSRTTGRGTGCWAASCASGTLAPEDALRLMLDGAEPADADADVPCASYAYAEAVVLHGLAPAFRPAASCRAPGPAVSVPQPDPVLTGFWNAVAALYQAGAELDWAALLGEQGGGRVPLPGYPFQCTAHWKGPPPLARTQARPRTGTSAASPHNRTEDTLTDQALLDRVTKLTADHLDYAPEELDPDRSFVGLGADSLQLIGLVRQLEGEFGVELDLAELLDDAGTPRLAAQMIDERSAAAEQGRPGPPRTEPDPEPRQDRTAGPVTRAELDELARQVGVLAEAQQRMLTQLADAVALLTSGRGTVTR</sequence>
<feature type="region of interest" description="Disordered" evidence="5">
    <location>
        <begin position="898"/>
        <end position="930"/>
    </location>
</feature>
<dbReference type="PROSITE" id="PS52004">
    <property type="entry name" value="KS3_2"/>
    <property type="match status" value="1"/>
</dbReference>
<dbReference type="InterPro" id="IPR014031">
    <property type="entry name" value="Ketoacyl_synth_C"/>
</dbReference>
<dbReference type="InterPro" id="IPR006162">
    <property type="entry name" value="Ppantetheine_attach_site"/>
</dbReference>
<keyword evidence="9" id="KW-1185">Reference proteome</keyword>
<evidence type="ECO:0000256" key="1">
    <source>
        <dbReference type="ARBA" id="ARBA00022450"/>
    </source>
</evidence>
<evidence type="ECO:0000256" key="4">
    <source>
        <dbReference type="ARBA" id="ARBA00023194"/>
    </source>
</evidence>
<dbReference type="InterPro" id="IPR020841">
    <property type="entry name" value="PKS_Beta-ketoAc_synthase_dom"/>
</dbReference>
<dbReference type="SMART" id="SM00825">
    <property type="entry name" value="PKS_KS"/>
    <property type="match status" value="1"/>
</dbReference>
<dbReference type="Pfam" id="PF00109">
    <property type="entry name" value="ketoacyl-synt"/>
    <property type="match status" value="1"/>
</dbReference>
<proteinExistence type="predicted"/>
<dbReference type="SUPFAM" id="SSF47336">
    <property type="entry name" value="ACP-like"/>
    <property type="match status" value="1"/>
</dbReference>
<evidence type="ECO:0000259" key="7">
    <source>
        <dbReference type="PROSITE" id="PS52004"/>
    </source>
</evidence>
<dbReference type="SUPFAM" id="SSF52151">
    <property type="entry name" value="FabD/lysophospholipase-like"/>
    <property type="match status" value="1"/>
</dbReference>
<dbReference type="Gene3D" id="1.10.1200.10">
    <property type="entry name" value="ACP-like"/>
    <property type="match status" value="1"/>
</dbReference>
<dbReference type="InterPro" id="IPR001227">
    <property type="entry name" value="Ac_transferase_dom_sf"/>
</dbReference>
<dbReference type="PANTHER" id="PTHR43775:SF37">
    <property type="entry name" value="SI:DKEY-61P9.11"/>
    <property type="match status" value="1"/>
</dbReference>
<dbReference type="InterPro" id="IPR020806">
    <property type="entry name" value="PKS_PP-bd"/>
</dbReference>
<evidence type="ECO:0000256" key="3">
    <source>
        <dbReference type="ARBA" id="ARBA00022679"/>
    </source>
</evidence>
<dbReference type="InterPro" id="IPR009081">
    <property type="entry name" value="PP-bd_ACP"/>
</dbReference>
<dbReference type="InterPro" id="IPR036736">
    <property type="entry name" value="ACP-like_sf"/>
</dbReference>
<dbReference type="Gene3D" id="3.30.70.3290">
    <property type="match status" value="1"/>
</dbReference>
<dbReference type="Pfam" id="PF02801">
    <property type="entry name" value="Ketoacyl-synt_C"/>
    <property type="match status" value="1"/>
</dbReference>
<dbReference type="SUPFAM" id="SSF53901">
    <property type="entry name" value="Thiolase-like"/>
    <property type="match status" value="1"/>
</dbReference>
<dbReference type="PROSITE" id="PS00012">
    <property type="entry name" value="PHOSPHOPANTETHEINE"/>
    <property type="match status" value="1"/>
</dbReference>
<feature type="region of interest" description="Disordered" evidence="5">
    <location>
        <begin position="444"/>
        <end position="479"/>
    </location>
</feature>
<evidence type="ECO:0000313" key="8">
    <source>
        <dbReference type="EMBL" id="MBO8195986.1"/>
    </source>
</evidence>
<dbReference type="InterPro" id="IPR014030">
    <property type="entry name" value="Ketoacyl_synth_N"/>
</dbReference>
<dbReference type="InterPro" id="IPR016035">
    <property type="entry name" value="Acyl_Trfase/lysoPLipase"/>
</dbReference>
<comment type="caution">
    <text evidence="8">The sequence shown here is derived from an EMBL/GenBank/DDBJ whole genome shotgun (WGS) entry which is preliminary data.</text>
</comment>
<dbReference type="InterPro" id="IPR050091">
    <property type="entry name" value="PKS_NRPS_Biosynth_Enz"/>
</dbReference>